<organism evidence="7 8">
    <name type="scientific">Marisediminitalea aggregata</name>
    <dbReference type="NCBI Taxonomy" id="634436"/>
    <lineage>
        <taxon>Bacteria</taxon>
        <taxon>Pseudomonadati</taxon>
        <taxon>Pseudomonadota</taxon>
        <taxon>Gammaproteobacteria</taxon>
        <taxon>Alteromonadales</taxon>
        <taxon>Alteromonadaceae</taxon>
        <taxon>Marisediminitalea</taxon>
    </lineage>
</organism>
<keyword evidence="4" id="KW-0819">tRNA processing</keyword>
<evidence type="ECO:0000256" key="4">
    <source>
        <dbReference type="ARBA" id="ARBA00022694"/>
    </source>
</evidence>
<dbReference type="Proteomes" id="UP000184520">
    <property type="component" value="Unassembled WGS sequence"/>
</dbReference>
<evidence type="ECO:0000256" key="1">
    <source>
        <dbReference type="ARBA" id="ARBA00012386"/>
    </source>
</evidence>
<dbReference type="Pfam" id="PF03942">
    <property type="entry name" value="DTW"/>
    <property type="match status" value="1"/>
</dbReference>
<dbReference type="InterPro" id="IPR039262">
    <property type="entry name" value="DTWD2/TAPT"/>
</dbReference>
<dbReference type="PANTHER" id="PTHR21392">
    <property type="entry name" value="TRNA-URIDINE AMINOCARBOXYPROPYLTRANSFERASE 2"/>
    <property type="match status" value="1"/>
</dbReference>
<evidence type="ECO:0000313" key="8">
    <source>
        <dbReference type="Proteomes" id="UP000184520"/>
    </source>
</evidence>
<evidence type="ECO:0000313" key="7">
    <source>
        <dbReference type="EMBL" id="SHF92449.1"/>
    </source>
</evidence>
<dbReference type="PANTHER" id="PTHR21392:SF0">
    <property type="entry name" value="TRNA-URIDINE AMINOCARBOXYPROPYLTRANSFERASE 2"/>
    <property type="match status" value="1"/>
</dbReference>
<protein>
    <recommendedName>
        <fullName evidence="1">tRNA-uridine aminocarboxypropyltransferase</fullName>
        <ecNumber evidence="1">2.5.1.25</ecNumber>
    </recommendedName>
</protein>
<dbReference type="GO" id="GO:0008033">
    <property type="term" value="P:tRNA processing"/>
    <property type="evidence" value="ECO:0007669"/>
    <property type="project" value="UniProtKB-KW"/>
</dbReference>
<comment type="similarity">
    <text evidence="5">Belongs to the TDD superfamily. DTWD2 family.</text>
</comment>
<keyword evidence="2" id="KW-0808">Transferase</keyword>
<evidence type="ECO:0000256" key="2">
    <source>
        <dbReference type="ARBA" id="ARBA00022679"/>
    </source>
</evidence>
<gene>
    <name evidence="7" type="ORF">SAMN05216361_0899</name>
</gene>
<dbReference type="STRING" id="634436.SAMN05216361_0899"/>
<evidence type="ECO:0000256" key="5">
    <source>
        <dbReference type="ARBA" id="ARBA00034489"/>
    </source>
</evidence>
<keyword evidence="3" id="KW-0949">S-adenosyl-L-methionine</keyword>
<dbReference type="AlphaFoldDB" id="A0A1M5FLZ3"/>
<dbReference type="SMART" id="SM01144">
    <property type="entry name" value="DTW"/>
    <property type="match status" value="1"/>
</dbReference>
<dbReference type="InterPro" id="IPR005636">
    <property type="entry name" value="DTW"/>
</dbReference>
<dbReference type="RefSeq" id="WP_073318352.1">
    <property type="nucleotide sequence ID" value="NZ_FQWD01000001.1"/>
</dbReference>
<evidence type="ECO:0000259" key="6">
    <source>
        <dbReference type="SMART" id="SM01144"/>
    </source>
</evidence>
<dbReference type="GO" id="GO:0016432">
    <property type="term" value="F:tRNA-uridine aminocarboxypropyltransferase activity"/>
    <property type="evidence" value="ECO:0007669"/>
    <property type="project" value="UniProtKB-EC"/>
</dbReference>
<keyword evidence="8" id="KW-1185">Reference proteome</keyword>
<reference evidence="8" key="1">
    <citation type="submission" date="2016-11" db="EMBL/GenBank/DDBJ databases">
        <authorList>
            <person name="Varghese N."/>
            <person name="Submissions S."/>
        </authorList>
    </citation>
    <scope>NUCLEOTIDE SEQUENCE [LARGE SCALE GENOMIC DNA]</scope>
    <source>
        <strain evidence="8">CGMCC 1.8995</strain>
    </source>
</reference>
<feature type="domain" description="DTW" evidence="6">
    <location>
        <begin position="1"/>
        <end position="191"/>
    </location>
</feature>
<accession>A0A1M5FLZ3</accession>
<evidence type="ECO:0000256" key="3">
    <source>
        <dbReference type="ARBA" id="ARBA00022691"/>
    </source>
</evidence>
<dbReference type="EC" id="2.5.1.25" evidence="1"/>
<proteinExistence type="inferred from homology"/>
<sequence>MRAKCHRCHYPLKTCLCEHIKPVHNQTEVVVLQHSKEAVHAKNTVKLLQLSLQNIHCYTGKVAEDFKSLREALSECDDATVVLYPSPESTELTSTYKLQNCSKIKRLIVIDGSWKQAYGLWKRNPWLDKYPFYRLPDNIDGQYGIRKTQVSNGLSTLEAVAFTLQCIESTDTAPLYQLLDAFKQQWYRFSGN</sequence>
<dbReference type="EMBL" id="FQWD01000001">
    <property type="protein sequence ID" value="SHF92449.1"/>
    <property type="molecule type" value="Genomic_DNA"/>
</dbReference>
<name>A0A1M5FLZ3_9ALTE</name>